<evidence type="ECO:0000256" key="7">
    <source>
        <dbReference type="ARBA" id="ARBA00022853"/>
    </source>
</evidence>
<gene>
    <name evidence="15" type="ORF">OKA104_LOCUS15943</name>
</gene>
<dbReference type="SUPFAM" id="SSF53335">
    <property type="entry name" value="S-adenosyl-L-methionine-dependent methyltransferases"/>
    <property type="match status" value="1"/>
</dbReference>
<keyword evidence="7 11" id="KW-0156">Chromatin regulator</keyword>
<comment type="function">
    <text evidence="11">Histone methyltransferase that specifically trimethylates histone H3 to form H3K79me3. This methylation is required for telomere silencing and for the pachytene checkpoint during the meiotic cell cycle by allowing the recruitment of RAD9 to double strand breaks. Nucleosomes are preferred as substrate compared to free histone.</text>
</comment>
<evidence type="ECO:0000256" key="9">
    <source>
        <dbReference type="ARBA" id="ARBA00029821"/>
    </source>
</evidence>
<evidence type="ECO:0000256" key="5">
    <source>
        <dbReference type="ARBA" id="ARBA00022679"/>
    </source>
</evidence>
<proteinExistence type="inferred from homology"/>
<evidence type="ECO:0000313" key="15">
    <source>
        <dbReference type="EMBL" id="CAF3755586.1"/>
    </source>
</evidence>
<dbReference type="AlphaFoldDB" id="A0A818YTX9"/>
<feature type="compositionally biased region" description="Low complexity" evidence="13">
    <location>
        <begin position="359"/>
        <end position="368"/>
    </location>
</feature>
<dbReference type="Gene3D" id="3.40.50.150">
    <property type="entry name" value="Vaccinia Virus protein VP39"/>
    <property type="match status" value="1"/>
</dbReference>
<dbReference type="Pfam" id="PF08123">
    <property type="entry name" value="DOT1"/>
    <property type="match status" value="1"/>
</dbReference>
<dbReference type="PANTHER" id="PTHR21451:SF0">
    <property type="entry name" value="HISTONE-LYSINE N-METHYLTRANSFERASE, H3 LYSINE-79 SPECIFIC"/>
    <property type="match status" value="1"/>
</dbReference>
<dbReference type="EC" id="2.1.1.360" evidence="2 11"/>
<feature type="region of interest" description="Disordered" evidence="13">
    <location>
        <begin position="341"/>
        <end position="449"/>
    </location>
</feature>
<dbReference type="InterPro" id="IPR030445">
    <property type="entry name" value="H3-K79_meTrfase"/>
</dbReference>
<feature type="compositionally biased region" description="Acidic residues" evidence="13">
    <location>
        <begin position="432"/>
        <end position="442"/>
    </location>
</feature>
<dbReference type="PROSITE" id="PS51569">
    <property type="entry name" value="DOT1"/>
    <property type="match status" value="1"/>
</dbReference>
<keyword evidence="5 11" id="KW-0808">Transferase</keyword>
<feature type="compositionally biased region" description="Polar residues" evidence="13">
    <location>
        <begin position="897"/>
        <end position="922"/>
    </location>
</feature>
<name>A0A818YTX9_9BILA</name>
<evidence type="ECO:0000256" key="13">
    <source>
        <dbReference type="SAM" id="MobiDB-lite"/>
    </source>
</evidence>
<protein>
    <recommendedName>
        <fullName evidence="3 11">Histone-lysine N-methyltransferase, H3 lysine-79 specific</fullName>
        <ecNumber evidence="2 11">2.1.1.360</ecNumber>
    </recommendedName>
    <alternativeName>
        <fullName evidence="9 11">Histone H3-K79 methyltransferase</fullName>
    </alternativeName>
</protein>
<feature type="coiled-coil region" evidence="12">
    <location>
        <begin position="545"/>
        <end position="579"/>
    </location>
</feature>
<accession>A0A818YTX9</accession>
<comment type="similarity">
    <text evidence="11">Belongs to the class I-like SAM-binding methyltransferase superfamily. DOT1 family.</text>
</comment>
<evidence type="ECO:0000256" key="8">
    <source>
        <dbReference type="ARBA" id="ARBA00023242"/>
    </source>
</evidence>
<evidence type="ECO:0000256" key="11">
    <source>
        <dbReference type="RuleBase" id="RU271113"/>
    </source>
</evidence>
<dbReference type="GO" id="GO:0000077">
    <property type="term" value="P:DNA damage checkpoint signaling"/>
    <property type="evidence" value="ECO:0007669"/>
    <property type="project" value="TreeGrafter"/>
</dbReference>
<dbReference type="Gene3D" id="1.10.260.60">
    <property type="match status" value="1"/>
</dbReference>
<keyword evidence="12" id="KW-0175">Coiled coil</keyword>
<evidence type="ECO:0000256" key="1">
    <source>
        <dbReference type="ARBA" id="ARBA00004123"/>
    </source>
</evidence>
<evidence type="ECO:0000259" key="14">
    <source>
        <dbReference type="PROSITE" id="PS51569"/>
    </source>
</evidence>
<keyword evidence="4 11" id="KW-0489">Methyltransferase</keyword>
<keyword evidence="6 11" id="KW-0949">S-adenosyl-L-methionine</keyword>
<feature type="domain" description="DOT1" evidence="14">
    <location>
        <begin position="19"/>
        <end position="338"/>
    </location>
</feature>
<dbReference type="FunFam" id="3.40.50.150:FF:000033">
    <property type="entry name" value="Histone-lysine N-methyltransferase, H3 lysine-79 specific"/>
    <property type="match status" value="1"/>
</dbReference>
<dbReference type="InterPro" id="IPR029063">
    <property type="entry name" value="SAM-dependent_MTases_sf"/>
</dbReference>
<reference evidence="15" key="1">
    <citation type="submission" date="2021-02" db="EMBL/GenBank/DDBJ databases">
        <authorList>
            <person name="Nowell W R."/>
        </authorList>
    </citation>
    <scope>NUCLEOTIDE SEQUENCE</scope>
</reference>
<feature type="compositionally biased region" description="Basic residues" evidence="13">
    <location>
        <begin position="341"/>
        <end position="350"/>
    </location>
</feature>
<feature type="region of interest" description="Disordered" evidence="13">
    <location>
        <begin position="851"/>
        <end position="937"/>
    </location>
</feature>
<dbReference type="Proteomes" id="UP000663881">
    <property type="component" value="Unassembled WGS sequence"/>
</dbReference>
<keyword evidence="8 11" id="KW-0539">Nucleus</keyword>
<dbReference type="GO" id="GO:0005634">
    <property type="term" value="C:nucleus"/>
    <property type="evidence" value="ECO:0007669"/>
    <property type="project" value="UniProtKB-SubCell"/>
</dbReference>
<dbReference type="GO" id="GO:0032259">
    <property type="term" value="P:methylation"/>
    <property type="evidence" value="ECO:0007669"/>
    <property type="project" value="UniProtKB-KW"/>
</dbReference>
<comment type="subcellular location">
    <subcellularLocation>
        <location evidence="1 11">Nucleus</location>
    </subcellularLocation>
</comment>
<evidence type="ECO:0000256" key="12">
    <source>
        <dbReference type="SAM" id="Coils"/>
    </source>
</evidence>
<feature type="compositionally biased region" description="Low complexity" evidence="13">
    <location>
        <begin position="877"/>
        <end position="886"/>
    </location>
</feature>
<dbReference type="InterPro" id="IPR025789">
    <property type="entry name" value="DOT1_dom"/>
</dbReference>
<evidence type="ECO:0000256" key="10">
    <source>
        <dbReference type="ARBA" id="ARBA00047770"/>
    </source>
</evidence>
<evidence type="ECO:0000313" key="16">
    <source>
        <dbReference type="Proteomes" id="UP000663881"/>
    </source>
</evidence>
<dbReference type="PANTHER" id="PTHR21451">
    <property type="entry name" value="HISTONE H3 METHYLTRANSFERASE"/>
    <property type="match status" value="1"/>
</dbReference>
<evidence type="ECO:0000256" key="2">
    <source>
        <dbReference type="ARBA" id="ARBA00012190"/>
    </source>
</evidence>
<sequence length="937" mass="107369">MTNNNTIRELKLHSPAGVEPAVFTWPNIERQKTKQDAVFIAGDEIVRTIRLVFEDYPELYQQNVNLDQCDIHSYNKMKELCDKFNKIIDTHVKLNRGTETFSARLEQRATAKLFRHILAQVYSRAVTNPDKLRDYEPFSPSVYGETSPDLIDSILKLINLTEDQTFIDLGSGVGNVVLHVAALSNCKHVYGIEHEETPATYACAMGDEFRFWMRWYGKHHSEFQLEQGDFLSHPKMDERIKEADVIFANNYVFGSTVNHELKVKFMNMKDGAKIISSREFCSETFRLNDRTKNDLGAVMHVTKPEECFGKVSWSDKSVQYYLHVIDHSKLAHYYEKVHQLHTKGSKTNHSKPHDDDHSSSSNTSSTSPLLHLKKNRQMKSTKLDENHPPPPNQHIKRKRKLNSPLPSSSSSNPSTIISARGRKIHMKHQSDNESDFDSDISNDDSFFNSKHRRTSYKDYQTTLNDLHSASENFIQANQNFQIKNERYNYQNMTKLNNENLHRNHLRDCLLEQEDQRFLNSINTYLEQFRQRLLTYFTYMKSDIYREHLRKQLDNELELNQTLKTKVNCLENNIKALLDDAIDLLKLRTNELGIDELERPAQLITYANDISNKHKELRSKVASLEKEIADYDHENEKINSILNNIQTNGHQSTSTKQLFNDNTYSTLLVNMSKQTEQQENKKQIKNNIEQLIITPSKPNQLSCLPISPNFSVGKKFDFDSKSTSAYNVVKSERKTDFIIQKRAKKTPNLNSDGNATVSPIKIIKVSENRNELQESLPPLPPPPPSLTSIIPDSFNNLLSTKKLEPVQVHSVVSKSGHHKKQEKLLQPTIVQSVNVKTLINSLPSTKKIFETSPIKSDDMNQDMTLQSPRKKRDFYGKSSGTPTPSSPDNRSCDHISKTDSSSLNKNRPSSTPACTGILSTMTTFPDRPISIPPLKTSS</sequence>
<feature type="coiled-coil region" evidence="12">
    <location>
        <begin position="606"/>
        <end position="640"/>
    </location>
</feature>
<comment type="caution">
    <text evidence="15">The sequence shown here is derived from an EMBL/GenBank/DDBJ whole genome shotgun (WGS) entry which is preliminary data.</text>
</comment>
<evidence type="ECO:0000256" key="3">
    <source>
        <dbReference type="ARBA" id="ARBA00020987"/>
    </source>
</evidence>
<evidence type="ECO:0000256" key="4">
    <source>
        <dbReference type="ARBA" id="ARBA00022603"/>
    </source>
</evidence>
<feature type="compositionally biased region" description="Low complexity" evidence="13">
    <location>
        <begin position="402"/>
        <end position="414"/>
    </location>
</feature>
<dbReference type="EMBL" id="CAJOAY010000893">
    <property type="protein sequence ID" value="CAF3755586.1"/>
    <property type="molecule type" value="Genomic_DNA"/>
</dbReference>
<comment type="miscellaneous">
    <text evidence="11">In contrast to other lysine histone methyltransferases, it does not contain a SET domain, suggesting the existence of another mechanism for methylation of lysine residues of histones.</text>
</comment>
<organism evidence="15 16">
    <name type="scientific">Adineta steineri</name>
    <dbReference type="NCBI Taxonomy" id="433720"/>
    <lineage>
        <taxon>Eukaryota</taxon>
        <taxon>Metazoa</taxon>
        <taxon>Spiralia</taxon>
        <taxon>Gnathifera</taxon>
        <taxon>Rotifera</taxon>
        <taxon>Eurotatoria</taxon>
        <taxon>Bdelloidea</taxon>
        <taxon>Adinetida</taxon>
        <taxon>Adinetidae</taxon>
        <taxon>Adineta</taxon>
    </lineage>
</organism>
<comment type="catalytic activity">
    <reaction evidence="10 11">
        <text>L-lysyl(79)-[histone H3] + 3 S-adenosyl-L-methionine = N(6),N(6),N(6)-trimethyl-L-lysyl(79)-[histone H3] + 3 S-adenosyl-L-homocysteine + 3 H(+)</text>
        <dbReference type="Rhea" id="RHEA:60328"/>
        <dbReference type="Rhea" id="RHEA-COMP:15549"/>
        <dbReference type="Rhea" id="RHEA-COMP:15552"/>
        <dbReference type="ChEBI" id="CHEBI:15378"/>
        <dbReference type="ChEBI" id="CHEBI:29969"/>
        <dbReference type="ChEBI" id="CHEBI:57856"/>
        <dbReference type="ChEBI" id="CHEBI:59789"/>
        <dbReference type="ChEBI" id="CHEBI:61961"/>
        <dbReference type="EC" id="2.1.1.360"/>
    </reaction>
</comment>
<dbReference type="GO" id="GO:0140956">
    <property type="term" value="F:histone H3K79 trimethyltransferase activity"/>
    <property type="evidence" value="ECO:0007669"/>
    <property type="project" value="UniProtKB-EC"/>
</dbReference>
<dbReference type="GO" id="GO:0006281">
    <property type="term" value="P:DNA repair"/>
    <property type="evidence" value="ECO:0007669"/>
    <property type="project" value="TreeGrafter"/>
</dbReference>
<evidence type="ECO:0000256" key="6">
    <source>
        <dbReference type="ARBA" id="ARBA00022691"/>
    </source>
</evidence>